<dbReference type="Pfam" id="PF00386">
    <property type="entry name" value="C1q"/>
    <property type="match status" value="1"/>
</dbReference>
<reference evidence="6 7" key="1">
    <citation type="submission" date="2020-06" db="EMBL/GenBank/DDBJ databases">
        <authorList>
            <person name="Li R."/>
            <person name="Bekaert M."/>
        </authorList>
    </citation>
    <scope>NUCLEOTIDE SEQUENCE [LARGE SCALE GENOMIC DNA]</scope>
    <source>
        <strain evidence="7">wild</strain>
    </source>
</reference>
<dbReference type="Proteomes" id="UP000507470">
    <property type="component" value="Unassembled WGS sequence"/>
</dbReference>
<comment type="subcellular location">
    <subcellularLocation>
        <location evidence="1">Secreted</location>
    </subcellularLocation>
</comment>
<evidence type="ECO:0000313" key="6">
    <source>
        <dbReference type="EMBL" id="CAC5381368.1"/>
    </source>
</evidence>
<evidence type="ECO:0000313" key="7">
    <source>
        <dbReference type="Proteomes" id="UP000507470"/>
    </source>
</evidence>
<keyword evidence="7" id="KW-1185">Reference proteome</keyword>
<feature type="domain" description="C1q" evidence="5">
    <location>
        <begin position="45"/>
        <end position="173"/>
    </location>
</feature>
<dbReference type="PROSITE" id="PS50871">
    <property type="entry name" value="C1Q"/>
    <property type="match status" value="1"/>
</dbReference>
<evidence type="ECO:0000256" key="1">
    <source>
        <dbReference type="ARBA" id="ARBA00004613"/>
    </source>
</evidence>
<dbReference type="AlphaFoldDB" id="A0A6J8BBR0"/>
<dbReference type="EMBL" id="CACVKT020003052">
    <property type="protein sequence ID" value="CAC5381368.1"/>
    <property type="molecule type" value="Genomic_DNA"/>
</dbReference>
<feature type="chain" id="PRO_5026830996" evidence="4">
    <location>
        <begin position="19"/>
        <end position="173"/>
    </location>
</feature>
<dbReference type="PRINTS" id="PR00007">
    <property type="entry name" value="COMPLEMNTC1Q"/>
</dbReference>
<dbReference type="PANTHER" id="PTHR22923:SF116">
    <property type="entry name" value="C1Q DOMAIN-CONTAINING PROTEIN"/>
    <property type="match status" value="1"/>
</dbReference>
<dbReference type="GO" id="GO:0005576">
    <property type="term" value="C:extracellular region"/>
    <property type="evidence" value="ECO:0007669"/>
    <property type="project" value="UniProtKB-SubCell"/>
</dbReference>
<name>A0A6J8BBR0_MYTCO</name>
<dbReference type="SUPFAM" id="SSF49842">
    <property type="entry name" value="TNF-like"/>
    <property type="match status" value="1"/>
</dbReference>
<evidence type="ECO:0000256" key="2">
    <source>
        <dbReference type="ARBA" id="ARBA00022525"/>
    </source>
</evidence>
<gene>
    <name evidence="6" type="ORF">MCOR_17248</name>
</gene>
<evidence type="ECO:0000256" key="4">
    <source>
        <dbReference type="SAM" id="SignalP"/>
    </source>
</evidence>
<evidence type="ECO:0000259" key="5">
    <source>
        <dbReference type="PROSITE" id="PS50871"/>
    </source>
</evidence>
<organism evidence="6 7">
    <name type="scientific">Mytilus coruscus</name>
    <name type="common">Sea mussel</name>
    <dbReference type="NCBI Taxonomy" id="42192"/>
    <lineage>
        <taxon>Eukaryota</taxon>
        <taxon>Metazoa</taxon>
        <taxon>Spiralia</taxon>
        <taxon>Lophotrochozoa</taxon>
        <taxon>Mollusca</taxon>
        <taxon>Bivalvia</taxon>
        <taxon>Autobranchia</taxon>
        <taxon>Pteriomorphia</taxon>
        <taxon>Mytilida</taxon>
        <taxon>Mytiloidea</taxon>
        <taxon>Mytilidae</taxon>
        <taxon>Mytilinae</taxon>
        <taxon>Mytilus</taxon>
    </lineage>
</organism>
<dbReference type="Gene3D" id="2.60.120.40">
    <property type="match status" value="1"/>
</dbReference>
<dbReference type="InterPro" id="IPR001073">
    <property type="entry name" value="C1q_dom"/>
</dbReference>
<accession>A0A6J8BBR0</accession>
<dbReference type="InterPro" id="IPR050822">
    <property type="entry name" value="Cerebellin_Synaptic_Org"/>
</dbReference>
<keyword evidence="3 4" id="KW-0732">Signal</keyword>
<keyword evidence="2" id="KW-0964">Secreted</keyword>
<protein>
    <submittedName>
        <fullName evidence="6">C1QL</fullName>
    </submittedName>
</protein>
<evidence type="ECO:0000256" key="3">
    <source>
        <dbReference type="ARBA" id="ARBA00022729"/>
    </source>
</evidence>
<dbReference type="OrthoDB" id="6086060at2759"/>
<dbReference type="PANTHER" id="PTHR22923">
    <property type="entry name" value="CEREBELLIN-RELATED"/>
    <property type="match status" value="1"/>
</dbReference>
<feature type="signal peptide" evidence="4">
    <location>
        <begin position="1"/>
        <end position="18"/>
    </location>
</feature>
<dbReference type="SMART" id="SM00110">
    <property type="entry name" value="C1Q"/>
    <property type="match status" value="1"/>
</dbReference>
<proteinExistence type="predicted"/>
<dbReference type="InterPro" id="IPR008983">
    <property type="entry name" value="Tumour_necrosis_fac-like_dom"/>
</dbReference>
<sequence>MSRLWILLILCSLPYGFTVRKKNCHSLWKQLESCISGKDIEVKPTQSKSIAFSATRTTDITLSSLQTLVFDKVYLNEGGGYNAHTGLFTAPVNGMYYFAVSFLAVRGTTHLMLLKNNHEVSRGYGHSHDETGSIVSTVQLERGDIVRIAEMTGRGRDRTRGDGWSSFTGFKFN</sequence>